<dbReference type="HOGENOM" id="CLU_051331_0_0_10"/>
<sequence>MKIKVTLKSLVIVLGLICSTVAFAQEEKVDSLNVLDQRITSVEDVLLQLKKLKFSGYIQSQWQSSQLDSLGNKSNDMKNGISKNFPEVGTGSYNRFGVRRGRLKATYEDFGCQAVIEFDISESGLKTKDLYLNILDPWVNTFAIKGGVFDRPFGYEVAYSSSKLESPERSRITQMLFPDEKDLGTMLTIQAPKTSPWNVLKLEAGLLSGNAISKDYKSKKDFAAHLTYNKAEANMKYGFGVSMYSGYVLQTNANVYTMSNGAFVLNNTASNLSSFADRSYFGVDGQFSIASDLGLSSIRAEFIQGKQPGAAGSSASLNGFDPTASGVAYDTYIRKFQGGYVNFVQDIAGTKHSIVVKYDWYDPNTDISGRQVSVANKAGKADIAYSTLGLGYLYRLNNNVRLMAYYDIVSNEKTSLKGFINDAKDNLVTVRLQYKF</sequence>
<dbReference type="AlphaFoldDB" id="E4T5A8"/>
<dbReference type="RefSeq" id="WP_013445271.1">
    <property type="nucleotide sequence ID" value="NC_014734.1"/>
</dbReference>
<reference key="1">
    <citation type="submission" date="2010-11" db="EMBL/GenBank/DDBJ databases">
        <title>The complete genome of Paludibacter propionicigenes DSM 17365.</title>
        <authorList>
            <consortium name="US DOE Joint Genome Institute (JGI-PGF)"/>
            <person name="Lucas S."/>
            <person name="Copeland A."/>
            <person name="Lapidus A."/>
            <person name="Bruce D."/>
            <person name="Goodwin L."/>
            <person name="Pitluck S."/>
            <person name="Kyrpides N."/>
            <person name="Mavromatis K."/>
            <person name="Ivanova N."/>
            <person name="Munk A.C."/>
            <person name="Brettin T."/>
            <person name="Detter J.C."/>
            <person name="Han C."/>
            <person name="Tapia R."/>
            <person name="Land M."/>
            <person name="Hauser L."/>
            <person name="Markowitz V."/>
            <person name="Cheng J.-F."/>
            <person name="Hugenholtz P."/>
            <person name="Woyke T."/>
            <person name="Wu D."/>
            <person name="Gronow S."/>
            <person name="Wellnitz S."/>
            <person name="Brambilla E."/>
            <person name="Klenk H.-P."/>
            <person name="Eisen J.A."/>
        </authorList>
    </citation>
    <scope>NUCLEOTIDE SEQUENCE</scope>
    <source>
        <strain>WB4</strain>
    </source>
</reference>
<proteinExistence type="predicted"/>
<name>E4T5A8_PALPW</name>
<dbReference type="eggNOG" id="COG3746">
    <property type="taxonomic scope" value="Bacteria"/>
</dbReference>
<organism evidence="2 3">
    <name type="scientific">Paludibacter propionicigenes (strain DSM 17365 / JCM 13257 / WB4)</name>
    <dbReference type="NCBI Taxonomy" id="694427"/>
    <lineage>
        <taxon>Bacteria</taxon>
        <taxon>Pseudomonadati</taxon>
        <taxon>Bacteroidota</taxon>
        <taxon>Bacteroidia</taxon>
        <taxon>Bacteroidales</taxon>
        <taxon>Paludibacteraceae</taxon>
        <taxon>Paludibacter</taxon>
    </lineage>
</organism>
<feature type="chain" id="PRO_5003186867" evidence="1">
    <location>
        <begin position="25"/>
        <end position="436"/>
    </location>
</feature>
<keyword evidence="1" id="KW-0732">Signal</keyword>
<dbReference type="InterPro" id="IPR023614">
    <property type="entry name" value="Porin_dom_sf"/>
</dbReference>
<dbReference type="STRING" id="694427.Palpr_1763"/>
<dbReference type="KEGG" id="ppn:Palpr_1763"/>
<dbReference type="EMBL" id="CP002345">
    <property type="protein sequence ID" value="ADQ79902.1"/>
    <property type="molecule type" value="Genomic_DNA"/>
</dbReference>
<keyword evidence="3" id="KW-1185">Reference proteome</keyword>
<evidence type="ECO:0000256" key="1">
    <source>
        <dbReference type="SAM" id="SignalP"/>
    </source>
</evidence>
<protein>
    <submittedName>
        <fullName evidence="2">Phosphate-selective porin O and P</fullName>
    </submittedName>
</protein>
<dbReference type="Gene3D" id="2.40.160.10">
    <property type="entry name" value="Porin"/>
    <property type="match status" value="1"/>
</dbReference>
<feature type="signal peptide" evidence="1">
    <location>
        <begin position="1"/>
        <end position="24"/>
    </location>
</feature>
<gene>
    <name evidence="2" type="ordered locus">Palpr_1763</name>
</gene>
<reference evidence="2 3" key="2">
    <citation type="journal article" date="2011" name="Stand. Genomic Sci.">
        <title>Complete genome sequence of Paludibacter propionicigenes type strain (WB4).</title>
        <authorList>
            <person name="Gronow S."/>
            <person name="Munk C."/>
            <person name="Lapidus A."/>
            <person name="Nolan M."/>
            <person name="Lucas S."/>
            <person name="Hammon N."/>
            <person name="Deshpande S."/>
            <person name="Cheng J.F."/>
            <person name="Tapia R."/>
            <person name="Han C."/>
            <person name="Goodwin L."/>
            <person name="Pitluck S."/>
            <person name="Liolios K."/>
            <person name="Ivanova N."/>
            <person name="Mavromatis K."/>
            <person name="Mikhailova N."/>
            <person name="Pati A."/>
            <person name="Chen A."/>
            <person name="Palaniappan K."/>
            <person name="Land M."/>
            <person name="Hauser L."/>
            <person name="Chang Y.J."/>
            <person name="Jeffries C.D."/>
            <person name="Brambilla E."/>
            <person name="Rohde M."/>
            <person name="Goker M."/>
            <person name="Detter J.C."/>
            <person name="Woyke T."/>
            <person name="Bristow J."/>
            <person name="Eisen J.A."/>
            <person name="Markowitz V."/>
            <person name="Hugenholtz P."/>
            <person name="Kyrpides N.C."/>
            <person name="Klenk H.P."/>
        </authorList>
    </citation>
    <scope>NUCLEOTIDE SEQUENCE [LARGE SCALE GENOMIC DNA]</scope>
    <source>
        <strain evidence="3">DSM 17365 / JCM 13257 / WB4</strain>
    </source>
</reference>
<dbReference type="SUPFAM" id="SSF56935">
    <property type="entry name" value="Porins"/>
    <property type="match status" value="1"/>
</dbReference>
<dbReference type="Proteomes" id="UP000008718">
    <property type="component" value="Chromosome"/>
</dbReference>
<accession>E4T5A8</accession>
<evidence type="ECO:0000313" key="3">
    <source>
        <dbReference type="Proteomes" id="UP000008718"/>
    </source>
</evidence>
<evidence type="ECO:0000313" key="2">
    <source>
        <dbReference type="EMBL" id="ADQ79902.1"/>
    </source>
</evidence>
<dbReference type="OrthoDB" id="925187at2"/>